<evidence type="ECO:0000313" key="1">
    <source>
        <dbReference type="EMBL" id="EGC46159.1"/>
    </source>
</evidence>
<name>F0UL55_AJEC8</name>
<dbReference type="OMA" id="YSKCFGA"/>
<sequence>MSPGRWLADRVLIPPDLVIDYSKCFGAEPTTTTVGATIASWKRLTDKVDTEQHIPSAILITLSQPGPEIIESQNQPLPFVTLRRANLTETNQGRYDIELKWASQWDASGGNPCQITKLVAIMAWVEGNVKLLPFEEEGGSKRGRGACWGFNHSQVQDHITTSTWLEQRGRMCSRLLFAGPRNWAQKYVGKPRQEYLATKVAKGVLHELSPFLAPGSQTRLYYDTINR</sequence>
<proteinExistence type="predicted"/>
<protein>
    <submittedName>
        <fullName evidence="1">Uncharacterized protein</fullName>
    </submittedName>
</protein>
<dbReference type="EMBL" id="DS990639">
    <property type="protein sequence ID" value="EGC46159.1"/>
    <property type="molecule type" value="Genomic_DNA"/>
</dbReference>
<evidence type="ECO:0000313" key="2">
    <source>
        <dbReference type="Proteomes" id="UP000008142"/>
    </source>
</evidence>
<accession>F0UL55</accession>
<dbReference type="AlphaFoldDB" id="F0UL55"/>
<dbReference type="OrthoDB" id="5208229at2759"/>
<organism evidence="2">
    <name type="scientific">Ajellomyces capsulatus (strain H88)</name>
    <name type="common">Darling's disease fungus</name>
    <name type="synonym">Histoplasma capsulatum</name>
    <dbReference type="NCBI Taxonomy" id="544711"/>
    <lineage>
        <taxon>Eukaryota</taxon>
        <taxon>Fungi</taxon>
        <taxon>Dikarya</taxon>
        <taxon>Ascomycota</taxon>
        <taxon>Pezizomycotina</taxon>
        <taxon>Eurotiomycetes</taxon>
        <taxon>Eurotiomycetidae</taxon>
        <taxon>Onygenales</taxon>
        <taxon>Ajellomycetaceae</taxon>
        <taxon>Histoplasma</taxon>
    </lineage>
</organism>
<reference evidence="2" key="1">
    <citation type="submission" date="2008-07" db="EMBL/GenBank/DDBJ databases">
        <title>Annotation of Ajellomyces capsulatus strain H88.</title>
        <authorList>
            <person name="Champion M."/>
            <person name="Cuomo C."/>
            <person name="Ma L.-J."/>
            <person name="Henn M.R."/>
            <person name="Sil A."/>
            <person name="Goldman B."/>
            <person name="Young S.K."/>
            <person name="Kodira C.D."/>
            <person name="Zeng Q."/>
            <person name="Koehrsen M."/>
            <person name="Alvarado L."/>
            <person name="Berlin A."/>
            <person name="Borenstein D."/>
            <person name="Chen Z."/>
            <person name="Engels R."/>
            <person name="Freedman E."/>
            <person name="Gellesch M."/>
            <person name="Goldberg J."/>
            <person name="Griggs A."/>
            <person name="Gujja S."/>
            <person name="Heiman D."/>
            <person name="Hepburn T."/>
            <person name="Howarth C."/>
            <person name="Jen D."/>
            <person name="Larson L."/>
            <person name="Lewis B."/>
            <person name="Mehta T."/>
            <person name="Park D."/>
            <person name="Pearson M."/>
            <person name="Roberts A."/>
            <person name="Saif S."/>
            <person name="Shea T."/>
            <person name="Shenoy N."/>
            <person name="Sisk P."/>
            <person name="Stolte C."/>
            <person name="Sykes S."/>
            <person name="Walk T."/>
            <person name="White J."/>
            <person name="Yandava C."/>
            <person name="Klein B."/>
            <person name="McEwen J.G."/>
            <person name="Puccia R."/>
            <person name="Goldman G.H."/>
            <person name="Felipe M.S."/>
            <person name="Nino-Vega G."/>
            <person name="San-Blas G."/>
            <person name="Taylor J."/>
            <person name="Mendoza L."/>
            <person name="Galagan J."/>
            <person name="Nusbaum C."/>
            <person name="Birren B."/>
        </authorList>
    </citation>
    <scope>NUCLEOTIDE SEQUENCE [LARGE SCALE GENOMIC DNA]</scope>
    <source>
        <strain evidence="2">H88</strain>
    </source>
</reference>
<dbReference type="Proteomes" id="UP000008142">
    <property type="component" value="Unassembled WGS sequence"/>
</dbReference>
<gene>
    <name evidence="1" type="ORF">HCEG_05374</name>
</gene>
<dbReference type="HOGENOM" id="CLU_106344_0_0_1"/>